<dbReference type="Proteomes" id="UP000019335">
    <property type="component" value="Chromosome 5"/>
</dbReference>
<dbReference type="AlphaFoldDB" id="W7U647"/>
<evidence type="ECO:0000313" key="2">
    <source>
        <dbReference type="Proteomes" id="UP000019335"/>
    </source>
</evidence>
<evidence type="ECO:0000313" key="1">
    <source>
        <dbReference type="EMBL" id="EWM28301.1"/>
    </source>
</evidence>
<name>W7U647_9STRA</name>
<comment type="caution">
    <text evidence="1">The sequence shown here is derived from an EMBL/GenBank/DDBJ whole genome shotgun (WGS) entry which is preliminary data.</text>
</comment>
<sequence>MFLIGMIVTTPLVRWPLTSSDLTIRSFLSQTRPATSFYSTLCLFIRDHSLRKMEKRFESEVHYVYIGGTMLNI</sequence>
<protein>
    <submittedName>
        <fullName evidence="1">Uncharacterized protein</fullName>
    </submittedName>
</protein>
<organism evidence="1 2">
    <name type="scientific">Nannochloropsis gaditana</name>
    <dbReference type="NCBI Taxonomy" id="72520"/>
    <lineage>
        <taxon>Eukaryota</taxon>
        <taxon>Sar</taxon>
        <taxon>Stramenopiles</taxon>
        <taxon>Ochrophyta</taxon>
        <taxon>Eustigmatophyceae</taxon>
        <taxon>Eustigmatales</taxon>
        <taxon>Monodopsidaceae</taxon>
        <taxon>Nannochloropsis</taxon>
    </lineage>
</organism>
<accession>W7U647</accession>
<keyword evidence="2" id="KW-1185">Reference proteome</keyword>
<reference evidence="1 2" key="1">
    <citation type="journal article" date="2014" name="Mol. Plant">
        <title>Chromosome Scale Genome Assembly and Transcriptome Profiling of Nannochloropsis gaditana in Nitrogen Depletion.</title>
        <authorList>
            <person name="Corteggiani Carpinelli E."/>
            <person name="Telatin A."/>
            <person name="Vitulo N."/>
            <person name="Forcato C."/>
            <person name="D'Angelo M."/>
            <person name="Schiavon R."/>
            <person name="Vezzi A."/>
            <person name="Giacometti G.M."/>
            <person name="Morosinotto T."/>
            <person name="Valle G."/>
        </authorList>
    </citation>
    <scope>NUCLEOTIDE SEQUENCE [LARGE SCALE GENOMIC DNA]</scope>
    <source>
        <strain evidence="1 2">B-31</strain>
    </source>
</reference>
<dbReference type="EMBL" id="AZIL01000352">
    <property type="protein sequence ID" value="EWM28301.1"/>
    <property type="molecule type" value="Genomic_DNA"/>
</dbReference>
<proteinExistence type="predicted"/>
<gene>
    <name evidence="1" type="ORF">Naga_100004g55</name>
</gene>